<evidence type="ECO:0000313" key="1">
    <source>
        <dbReference type="EMBL" id="GAG96631.1"/>
    </source>
</evidence>
<protein>
    <submittedName>
        <fullName evidence="1">Uncharacterized protein</fullName>
    </submittedName>
</protein>
<name>X1DJM9_9ZZZZ</name>
<gene>
    <name evidence="1" type="ORF">S01H4_47129</name>
</gene>
<dbReference type="EMBL" id="BART01026415">
    <property type="protein sequence ID" value="GAG96631.1"/>
    <property type="molecule type" value="Genomic_DNA"/>
</dbReference>
<reference evidence="1" key="1">
    <citation type="journal article" date="2014" name="Front. Microbiol.">
        <title>High frequency of phylogenetically diverse reductive dehalogenase-homologous genes in deep subseafloor sedimentary metagenomes.</title>
        <authorList>
            <person name="Kawai M."/>
            <person name="Futagami T."/>
            <person name="Toyoda A."/>
            <person name="Takaki Y."/>
            <person name="Nishi S."/>
            <person name="Hori S."/>
            <person name="Arai W."/>
            <person name="Tsubouchi T."/>
            <person name="Morono Y."/>
            <person name="Uchiyama I."/>
            <person name="Ito T."/>
            <person name="Fujiyama A."/>
            <person name="Inagaki F."/>
            <person name="Takami H."/>
        </authorList>
    </citation>
    <scope>NUCLEOTIDE SEQUENCE</scope>
    <source>
        <strain evidence="1">Expedition CK06-06</strain>
    </source>
</reference>
<sequence>MPKCDCGKKAVGVIPMGIGHRYVCREHAKKAEGEGWSVDYDNWRLGK</sequence>
<organism evidence="1">
    <name type="scientific">marine sediment metagenome</name>
    <dbReference type="NCBI Taxonomy" id="412755"/>
    <lineage>
        <taxon>unclassified sequences</taxon>
        <taxon>metagenomes</taxon>
        <taxon>ecological metagenomes</taxon>
    </lineage>
</organism>
<accession>X1DJM9</accession>
<comment type="caution">
    <text evidence="1">The sequence shown here is derived from an EMBL/GenBank/DDBJ whole genome shotgun (WGS) entry which is preliminary data.</text>
</comment>
<proteinExistence type="predicted"/>
<dbReference type="AlphaFoldDB" id="X1DJM9"/>